<dbReference type="SUPFAM" id="SSF88946">
    <property type="entry name" value="Sigma2 domain of RNA polymerase sigma factors"/>
    <property type="match status" value="1"/>
</dbReference>
<dbReference type="GO" id="GO:0016987">
    <property type="term" value="F:sigma factor activity"/>
    <property type="evidence" value="ECO:0007669"/>
    <property type="project" value="UniProtKB-KW"/>
</dbReference>
<comment type="similarity">
    <text evidence="1">Belongs to the sigma-70 factor family. ECF subfamily.</text>
</comment>
<evidence type="ECO:0000256" key="2">
    <source>
        <dbReference type="ARBA" id="ARBA00023015"/>
    </source>
</evidence>
<dbReference type="InterPro" id="IPR014284">
    <property type="entry name" value="RNA_pol_sigma-70_dom"/>
</dbReference>
<keyword evidence="4" id="KW-0238">DNA-binding</keyword>
<keyword evidence="3" id="KW-0731">Sigma factor</keyword>
<gene>
    <name evidence="7" type="ORF">UFOVP365_24</name>
</gene>
<keyword evidence="5" id="KW-0804">Transcription</keyword>
<name>A0A6J7X374_9CAUD</name>
<dbReference type="InterPro" id="IPR039425">
    <property type="entry name" value="RNA_pol_sigma-70-like"/>
</dbReference>
<reference evidence="7" key="1">
    <citation type="submission" date="2020-05" db="EMBL/GenBank/DDBJ databases">
        <authorList>
            <person name="Chiriac C."/>
            <person name="Salcher M."/>
            <person name="Ghai R."/>
            <person name="Kavagutti S V."/>
        </authorList>
    </citation>
    <scope>NUCLEOTIDE SEQUENCE</scope>
</reference>
<dbReference type="Gene3D" id="1.10.1740.10">
    <property type="match status" value="1"/>
</dbReference>
<evidence type="ECO:0000256" key="5">
    <source>
        <dbReference type="ARBA" id="ARBA00023163"/>
    </source>
</evidence>
<dbReference type="InterPro" id="IPR013325">
    <property type="entry name" value="RNA_pol_sigma_r2"/>
</dbReference>
<keyword evidence="2" id="KW-0805">Transcription regulation</keyword>
<evidence type="ECO:0000256" key="4">
    <source>
        <dbReference type="ARBA" id="ARBA00023125"/>
    </source>
</evidence>
<accession>A0A6J7X374</accession>
<dbReference type="SUPFAM" id="SSF88659">
    <property type="entry name" value="Sigma3 and sigma4 domains of RNA polymerase sigma factors"/>
    <property type="match status" value="1"/>
</dbReference>
<feature type="domain" description="RNA polymerase sigma-70 region 2" evidence="6">
    <location>
        <begin position="17"/>
        <end position="68"/>
    </location>
</feature>
<evidence type="ECO:0000256" key="1">
    <source>
        <dbReference type="ARBA" id="ARBA00010641"/>
    </source>
</evidence>
<organism evidence="7">
    <name type="scientific">uncultured Caudovirales phage</name>
    <dbReference type="NCBI Taxonomy" id="2100421"/>
    <lineage>
        <taxon>Viruses</taxon>
        <taxon>Duplodnaviria</taxon>
        <taxon>Heunggongvirae</taxon>
        <taxon>Uroviricota</taxon>
        <taxon>Caudoviricetes</taxon>
        <taxon>Peduoviridae</taxon>
        <taxon>Maltschvirus</taxon>
        <taxon>Maltschvirus maltsch</taxon>
    </lineage>
</organism>
<dbReference type="PANTHER" id="PTHR43133:SF8">
    <property type="entry name" value="RNA POLYMERASE SIGMA FACTOR HI_1459-RELATED"/>
    <property type="match status" value="1"/>
</dbReference>
<dbReference type="EMBL" id="LR798309">
    <property type="protein sequence ID" value="CAB5222734.1"/>
    <property type="molecule type" value="Genomic_DNA"/>
</dbReference>
<dbReference type="InterPro" id="IPR007627">
    <property type="entry name" value="RNA_pol_sigma70_r2"/>
</dbReference>
<dbReference type="Gene3D" id="1.10.10.10">
    <property type="entry name" value="Winged helix-like DNA-binding domain superfamily/Winged helix DNA-binding domain"/>
    <property type="match status" value="1"/>
</dbReference>
<keyword evidence="7" id="KW-0240">DNA-directed RNA polymerase</keyword>
<evidence type="ECO:0000313" key="7">
    <source>
        <dbReference type="EMBL" id="CAB5222734.1"/>
    </source>
</evidence>
<dbReference type="PANTHER" id="PTHR43133">
    <property type="entry name" value="RNA POLYMERASE ECF-TYPE SIGMA FACTO"/>
    <property type="match status" value="1"/>
</dbReference>
<dbReference type="Pfam" id="PF04542">
    <property type="entry name" value="Sigma70_r2"/>
    <property type="match status" value="1"/>
</dbReference>
<sequence length="163" mass="19435">MMTNDQIRITCKAALIYRPKHEAPDDWVQIVLLHMLKRIHKYDSEIAAYSTWVYHIVRRLKFHHIRMRKLKYIVTVTAMLHENHKIDEDENGINSVVSDVRRAVNKLPKDWRLIVDGILDGYQPKEIGANHGMSRQNVEVKLRRAYQMLREHLFDYSKMMIRG</sequence>
<dbReference type="InterPro" id="IPR013324">
    <property type="entry name" value="RNA_pol_sigma_r3/r4-like"/>
</dbReference>
<protein>
    <submittedName>
        <fullName evidence="7">RpoE DNA-directed RNA polymerase specialized sigma subunit, sigma24 homolog</fullName>
    </submittedName>
</protein>
<evidence type="ECO:0000259" key="6">
    <source>
        <dbReference type="Pfam" id="PF04542"/>
    </source>
</evidence>
<dbReference type="NCBIfam" id="TIGR02937">
    <property type="entry name" value="sigma70-ECF"/>
    <property type="match status" value="1"/>
</dbReference>
<dbReference type="GO" id="GO:0003677">
    <property type="term" value="F:DNA binding"/>
    <property type="evidence" value="ECO:0007669"/>
    <property type="project" value="UniProtKB-KW"/>
</dbReference>
<dbReference type="GO" id="GO:0006352">
    <property type="term" value="P:DNA-templated transcription initiation"/>
    <property type="evidence" value="ECO:0007669"/>
    <property type="project" value="InterPro"/>
</dbReference>
<dbReference type="InterPro" id="IPR036388">
    <property type="entry name" value="WH-like_DNA-bd_sf"/>
</dbReference>
<proteinExistence type="inferred from homology"/>
<dbReference type="GO" id="GO:0000428">
    <property type="term" value="C:DNA-directed RNA polymerase complex"/>
    <property type="evidence" value="ECO:0007669"/>
    <property type="project" value="UniProtKB-KW"/>
</dbReference>
<evidence type="ECO:0000256" key="3">
    <source>
        <dbReference type="ARBA" id="ARBA00023082"/>
    </source>
</evidence>